<evidence type="ECO:0000313" key="4">
    <source>
        <dbReference type="WBParaSite" id="GPUH_0002656901-mRNA-1"/>
    </source>
</evidence>
<dbReference type="EMBL" id="UYRT01111701">
    <property type="protein sequence ID" value="VDN45694.1"/>
    <property type="molecule type" value="Genomic_DNA"/>
</dbReference>
<keyword evidence="3" id="KW-1185">Reference proteome</keyword>
<gene>
    <name evidence="2" type="ORF">GPUH_LOCUS26538</name>
</gene>
<sequence length="103" mass="11236">MIIVHLSLQLLTVNILNQKRCAAESFPLDPENDWMSVQRHLNAPDTIHFTKCPSPFSICSTIPDSSAIRSQNFGSAANQCSCQCKADAAAFLPSVRSCINKLG</sequence>
<dbReference type="WBParaSite" id="GPUH_0002656901-mRNA-1">
    <property type="protein sequence ID" value="GPUH_0002656901-mRNA-1"/>
    <property type="gene ID" value="GPUH_0002656901"/>
</dbReference>
<evidence type="ECO:0000313" key="2">
    <source>
        <dbReference type="EMBL" id="VDN45694.1"/>
    </source>
</evidence>
<reference evidence="4" key="1">
    <citation type="submission" date="2016-06" db="UniProtKB">
        <authorList>
            <consortium name="WormBaseParasite"/>
        </authorList>
    </citation>
    <scope>IDENTIFICATION</scope>
</reference>
<evidence type="ECO:0000313" key="3">
    <source>
        <dbReference type="Proteomes" id="UP000271098"/>
    </source>
</evidence>
<evidence type="ECO:0000259" key="1">
    <source>
        <dbReference type="Pfam" id="PF23328"/>
    </source>
</evidence>
<proteinExistence type="predicted"/>
<accession>A0A183EZZ8</accession>
<dbReference type="OrthoDB" id="5806415at2759"/>
<organism evidence="4">
    <name type="scientific">Gongylonema pulchrum</name>
    <dbReference type="NCBI Taxonomy" id="637853"/>
    <lineage>
        <taxon>Eukaryota</taxon>
        <taxon>Metazoa</taxon>
        <taxon>Ecdysozoa</taxon>
        <taxon>Nematoda</taxon>
        <taxon>Chromadorea</taxon>
        <taxon>Rhabditida</taxon>
        <taxon>Spirurina</taxon>
        <taxon>Spiruromorpha</taxon>
        <taxon>Spiruroidea</taxon>
        <taxon>Gongylonematidae</taxon>
        <taxon>Gongylonema</taxon>
    </lineage>
</organism>
<dbReference type="InterPro" id="IPR057507">
    <property type="entry name" value="Sha_B-like_N"/>
</dbReference>
<dbReference type="Pfam" id="PF23328">
    <property type="entry name" value="Sha_B_N"/>
    <property type="match status" value="1"/>
</dbReference>
<reference evidence="2 3" key="2">
    <citation type="submission" date="2018-11" db="EMBL/GenBank/DDBJ databases">
        <authorList>
            <consortium name="Pathogen Informatics"/>
        </authorList>
    </citation>
    <scope>NUCLEOTIDE SEQUENCE [LARGE SCALE GENOMIC DNA]</scope>
</reference>
<name>A0A183EZZ8_9BILA</name>
<dbReference type="AlphaFoldDB" id="A0A183EZZ8"/>
<dbReference type="Proteomes" id="UP000271098">
    <property type="component" value="Unassembled WGS sequence"/>
</dbReference>
<protein>
    <submittedName>
        <fullName evidence="4">Secreted protein</fullName>
    </submittedName>
</protein>
<feature type="domain" description="Shavenoid isoform B-like N-terminal" evidence="1">
    <location>
        <begin position="34"/>
        <end position="102"/>
    </location>
</feature>